<dbReference type="AlphaFoldDB" id="A0AAE3MJT0"/>
<gene>
    <name evidence="2" type="ORF">OO016_05655</name>
</gene>
<keyword evidence="1" id="KW-0472">Membrane</keyword>
<reference evidence="2" key="1">
    <citation type="submission" date="2022-11" db="EMBL/GenBank/DDBJ databases">
        <title>The characterization of three novel Bacteroidetes species and genomic analysis of their roles in tidal elemental geochemical cycles.</title>
        <authorList>
            <person name="Ma K.-J."/>
        </authorList>
    </citation>
    <scope>NUCLEOTIDE SEQUENCE</scope>
    <source>
        <strain evidence="2">M415</strain>
    </source>
</reference>
<keyword evidence="3" id="KW-1185">Reference proteome</keyword>
<feature type="transmembrane region" description="Helical" evidence="1">
    <location>
        <begin position="36"/>
        <end position="57"/>
    </location>
</feature>
<protein>
    <submittedName>
        <fullName evidence="2">Uncharacterized protein</fullName>
    </submittedName>
</protein>
<keyword evidence="1" id="KW-0812">Transmembrane</keyword>
<dbReference type="RefSeq" id="WP_266011522.1">
    <property type="nucleotide sequence ID" value="NZ_JAPFQP010000001.1"/>
</dbReference>
<dbReference type="EMBL" id="JAPFQP010000001">
    <property type="protein sequence ID" value="MCX2719080.1"/>
    <property type="molecule type" value="Genomic_DNA"/>
</dbReference>
<evidence type="ECO:0000256" key="1">
    <source>
        <dbReference type="SAM" id="Phobius"/>
    </source>
</evidence>
<organism evidence="2 3">
    <name type="scientific">Lentiprolixibacter aurantiacus</name>
    <dbReference type="NCBI Taxonomy" id="2993939"/>
    <lineage>
        <taxon>Bacteria</taxon>
        <taxon>Pseudomonadati</taxon>
        <taxon>Bacteroidota</taxon>
        <taxon>Flavobacteriia</taxon>
        <taxon>Flavobacteriales</taxon>
        <taxon>Flavobacteriaceae</taxon>
        <taxon>Lentiprolixibacter</taxon>
    </lineage>
</organism>
<dbReference type="Proteomes" id="UP001207116">
    <property type="component" value="Unassembled WGS sequence"/>
</dbReference>
<evidence type="ECO:0000313" key="3">
    <source>
        <dbReference type="Proteomes" id="UP001207116"/>
    </source>
</evidence>
<sequence>MHYRPTILNIASFLLIVVDNYTYWTSYFKGERYEYGFVALVISVLTGLFGLLIDLVLQKKVKNFWVINGIGLLLVTLFVLVFLV</sequence>
<feature type="transmembrane region" description="Helical" evidence="1">
    <location>
        <begin position="64"/>
        <end position="83"/>
    </location>
</feature>
<comment type="caution">
    <text evidence="2">The sequence shown here is derived from an EMBL/GenBank/DDBJ whole genome shotgun (WGS) entry which is preliminary data.</text>
</comment>
<keyword evidence="1" id="KW-1133">Transmembrane helix</keyword>
<proteinExistence type="predicted"/>
<feature type="transmembrane region" description="Helical" evidence="1">
    <location>
        <begin position="7"/>
        <end position="24"/>
    </location>
</feature>
<name>A0AAE3MJT0_9FLAO</name>
<accession>A0AAE3MJT0</accession>
<evidence type="ECO:0000313" key="2">
    <source>
        <dbReference type="EMBL" id="MCX2719080.1"/>
    </source>
</evidence>